<keyword evidence="14" id="KW-1185">Reference proteome</keyword>
<dbReference type="InterPro" id="IPR050733">
    <property type="entry name" value="Vitellogenin/Apolipophorin"/>
</dbReference>
<dbReference type="InterPro" id="IPR001846">
    <property type="entry name" value="VWF_type-D"/>
</dbReference>
<keyword evidence="5 7" id="KW-1015">Disulfide bond</keyword>
<dbReference type="SMART" id="SM00638">
    <property type="entry name" value="LPD_N"/>
    <property type="match status" value="1"/>
</dbReference>
<evidence type="ECO:0000259" key="11">
    <source>
        <dbReference type="PROSITE" id="PS51211"/>
    </source>
</evidence>
<proteinExistence type="predicted"/>
<feature type="signal peptide" evidence="10">
    <location>
        <begin position="1"/>
        <end position="28"/>
    </location>
</feature>
<reference evidence="13 14" key="2">
    <citation type="submission" date="2018-11" db="EMBL/GenBank/DDBJ databases">
        <authorList>
            <consortium name="Pathogen Informatics"/>
        </authorList>
    </citation>
    <scope>NUCLEOTIDE SEQUENCE [LARGE SCALE GENOMIC DNA]</scope>
</reference>
<dbReference type="Gene3D" id="2.30.230.10">
    <property type="entry name" value="Lipovitellin, beta-sheet shell regions, chain A"/>
    <property type="match status" value="1"/>
</dbReference>
<feature type="chain" id="PRO_5043121262" evidence="10">
    <location>
        <begin position="29"/>
        <end position="1720"/>
    </location>
</feature>
<evidence type="ECO:0000313" key="15">
    <source>
        <dbReference type="WBParaSite" id="ASIM_0001645401-mRNA-1"/>
    </source>
</evidence>
<dbReference type="InterPro" id="IPR011030">
    <property type="entry name" value="Lipovitellin_superhlx_dom"/>
</dbReference>
<dbReference type="PROSITE" id="PS51233">
    <property type="entry name" value="VWFD"/>
    <property type="match status" value="1"/>
</dbReference>
<keyword evidence="4" id="KW-0758">Storage protein</keyword>
<evidence type="ECO:0000256" key="4">
    <source>
        <dbReference type="ARBA" id="ARBA00022761"/>
    </source>
</evidence>
<feature type="disulfide bond" evidence="7">
    <location>
        <begin position="266"/>
        <end position="269"/>
    </location>
</feature>
<dbReference type="EMBL" id="UYRR01032614">
    <property type="protein sequence ID" value="VDK56203.1"/>
    <property type="molecule type" value="Genomic_DNA"/>
</dbReference>
<feature type="coiled-coil region" evidence="8">
    <location>
        <begin position="178"/>
        <end position="205"/>
    </location>
</feature>
<reference evidence="15" key="1">
    <citation type="submission" date="2017-02" db="UniProtKB">
        <authorList>
            <consortium name="WormBaseParasite"/>
        </authorList>
    </citation>
    <scope>IDENTIFICATION</scope>
</reference>
<dbReference type="PANTHER" id="PTHR23345">
    <property type="entry name" value="VITELLOGENIN-RELATED"/>
    <property type="match status" value="1"/>
</dbReference>
<evidence type="ECO:0000256" key="7">
    <source>
        <dbReference type="PROSITE-ProRule" id="PRU00557"/>
    </source>
</evidence>
<evidence type="ECO:0000259" key="12">
    <source>
        <dbReference type="PROSITE" id="PS51233"/>
    </source>
</evidence>
<dbReference type="GO" id="GO:0005576">
    <property type="term" value="C:extracellular region"/>
    <property type="evidence" value="ECO:0007669"/>
    <property type="project" value="UniProtKB-SubCell"/>
</dbReference>
<dbReference type="SUPFAM" id="SSF56968">
    <property type="entry name" value="Lipovitellin-phosvitin complex, beta-sheet shell regions"/>
    <property type="match status" value="2"/>
</dbReference>
<dbReference type="Proteomes" id="UP000267096">
    <property type="component" value="Unassembled WGS sequence"/>
</dbReference>
<accession>A0A0M3K663</accession>
<dbReference type="Gene3D" id="1.25.10.20">
    <property type="entry name" value="Vitellinogen, superhelical"/>
    <property type="match status" value="1"/>
</dbReference>
<evidence type="ECO:0000313" key="13">
    <source>
        <dbReference type="EMBL" id="VDK56203.1"/>
    </source>
</evidence>
<evidence type="ECO:0000256" key="6">
    <source>
        <dbReference type="ARBA" id="ARBA00023180"/>
    </source>
</evidence>
<dbReference type="SMART" id="SM01169">
    <property type="entry name" value="DUF1943"/>
    <property type="match status" value="1"/>
</dbReference>
<dbReference type="InterPro" id="IPR015255">
    <property type="entry name" value="Vitellinogen_open_b-sht"/>
</dbReference>
<protein>
    <submittedName>
        <fullName evidence="15">Vitellogenin</fullName>
    </submittedName>
</protein>
<dbReference type="InterPro" id="IPR001747">
    <property type="entry name" value="Vitellogenin_N"/>
</dbReference>
<feature type="compositionally biased region" description="Basic and acidic residues" evidence="9">
    <location>
        <begin position="1133"/>
        <end position="1161"/>
    </location>
</feature>
<dbReference type="PROSITE" id="PS51211">
    <property type="entry name" value="VITELLOGENIN"/>
    <property type="match status" value="1"/>
</dbReference>
<dbReference type="FunFam" id="1.25.10.20:FF:000003">
    <property type="entry name" value="Vitellogenin C"/>
    <property type="match status" value="1"/>
</dbReference>
<dbReference type="SUPFAM" id="SSF48431">
    <property type="entry name" value="Lipovitellin-phosvitin complex, superhelical domain"/>
    <property type="match status" value="1"/>
</dbReference>
<comment type="subcellular location">
    <subcellularLocation>
        <location evidence="1">Secreted</location>
    </subcellularLocation>
</comment>
<evidence type="ECO:0000256" key="2">
    <source>
        <dbReference type="ARBA" id="ARBA00022525"/>
    </source>
</evidence>
<keyword evidence="6" id="KW-0325">Glycoprotein</keyword>
<gene>
    <name evidence="13" type="ORF">ASIM_LOCUS15861</name>
</gene>
<evidence type="ECO:0000313" key="14">
    <source>
        <dbReference type="Proteomes" id="UP000267096"/>
    </source>
</evidence>
<evidence type="ECO:0000256" key="10">
    <source>
        <dbReference type="SAM" id="SignalP"/>
    </source>
</evidence>
<dbReference type="PANTHER" id="PTHR23345:SF15">
    <property type="entry name" value="VITELLOGENIN 1-RELATED"/>
    <property type="match status" value="1"/>
</dbReference>
<evidence type="ECO:0000256" key="5">
    <source>
        <dbReference type="ARBA" id="ARBA00023157"/>
    </source>
</evidence>
<feature type="domain" description="VWFD" evidence="12">
    <location>
        <begin position="1431"/>
        <end position="1600"/>
    </location>
</feature>
<dbReference type="InterPro" id="IPR015819">
    <property type="entry name" value="Lipid_transp_b-sht_shell"/>
</dbReference>
<dbReference type="GO" id="GO:0005319">
    <property type="term" value="F:lipid transporter activity"/>
    <property type="evidence" value="ECO:0007669"/>
    <property type="project" value="InterPro"/>
</dbReference>
<comment type="caution">
    <text evidence="7">Lacks conserved residue(s) required for the propagation of feature annotation.</text>
</comment>
<evidence type="ECO:0000256" key="3">
    <source>
        <dbReference type="ARBA" id="ARBA00022729"/>
    </source>
</evidence>
<dbReference type="SMART" id="SM00216">
    <property type="entry name" value="VWD"/>
    <property type="match status" value="1"/>
</dbReference>
<feature type="domain" description="Vitellogenin" evidence="11">
    <location>
        <begin position="50"/>
        <end position="755"/>
    </location>
</feature>
<keyword evidence="8" id="KW-0175">Coiled coil</keyword>
<dbReference type="InterPro" id="IPR015816">
    <property type="entry name" value="Vitellinogen_b-sht_N"/>
</dbReference>
<keyword evidence="3 10" id="KW-0732">Signal</keyword>
<dbReference type="Gene3D" id="2.20.80.10">
    <property type="entry name" value="Lipovitellin-phosvitin complex, chain A, domain 4"/>
    <property type="match status" value="1"/>
</dbReference>
<feature type="region of interest" description="Disordered" evidence="9">
    <location>
        <begin position="1123"/>
        <end position="1161"/>
    </location>
</feature>
<name>A0A0M3K663_ANISI</name>
<keyword evidence="2" id="KW-0964">Secreted</keyword>
<dbReference type="WBParaSite" id="ASIM_0001645401-mRNA-1">
    <property type="protein sequence ID" value="ASIM_0001645401-mRNA-1"/>
    <property type="gene ID" value="ASIM_0001645401"/>
</dbReference>
<sequence length="1720" mass="203883">MTLSEESIIHPVTMKLYLLLALCAVAIATRRDWNDEDVRRQEVISEEHVFRPQRLYRYLYRGQISNGLPRESTQHAASRIEAQVVLAFPNTERTAVLQIDKIRFADLNGELPEPREIQRFDIFDERQIEEEHERVLRLPIRFRYVDGLVSEIEFDREDKPWSENIKRAILNLLQVNLKKNMRTDIREEQRVRDEIELREEREQRRERVDFFTVQEPTLEGDCEVFYTINEVPEEDRETLKVSKSINFDKCRRRIEVRYNHRFGEQCEKCDEESEKERLAKTTSVFTYEIVGNRDRFVISRAEVRSQHVIVPLSQEEITMKSVVVGRLELVNVQEHRERIEEPRSERKQTIVYSPERQVKVERFYMNGDEELREDHPFRLNRHKYELIEQAIQKMIRAMRDREIGIDFDATEQITRLVSILRRCSKQELQRVEKEFMWGNKFEEKVQKKVRDVLIDALGLAGTKNTIEVLVERIAERRISLLKSARALQTLINSPVVSEKQIDMVLRLCKKDVCERNPLLKQSCLLTAGAMINALCKPNKDRLAIELVDERVCPREMKEKYLRELMEMFRNAETRSEKVLALKTIANAGIDLSVYEIENIIMDRQQERIIRTQAIDALRQLRRVMPRKIQRLLMPIFKDQSEHPEIRVNALAQIINTLPERAILEQIADTLAREPSRQVRAFTYTIMSTFAQSKIPYERRLAEDLKIALRLARVEIRNWAESKYMHIPMFAEERRAGLSLDIASIFANDSILPRELMMSIDTLVMRQFTKSNLQLGLVQYNMEQLLERIVKETESKSVEEIVVRGRRDTTFRPTEILRNLFEKLHIRSRREKSNAFAMAYLRWDNLDFAFLPIDAETLPEALQVLRDGKIDVSRLERYLVEGCQFNDHSVMMSSRMMRRVPTTIGLPLVITHRMPTIIGLEGNAKGELIPQRSDRLIGAKIVVRALTKLTTTHHLGMQIWSPILTSGVEMVQNVRLNLPIDAQIEVKYEKKMQLKFKIKIPERRTQIAAVQSRSLTNIAQWPIDPKVFVEPRQRTIPHELRPARVQNIDRTFGQKWLDILVNVRGQYKNCIAAQNSWEVSIEKKRDAPREIVTEIEMELVKENKMKRPELERFYSEKVEREKFEIDDSEDVEEQDRSDITSRNSRRNERKEEEKRREEEERLRHQEFSRNLREYNPQRGYKVKMQMRVKAIGAADERKAELQLETGCDERMRYCMLVANARRVPIFEDEKREWTFRTQIQSLYPEPMRDFKEWSERKHRELNAQIEMEWGCDRKQHITMKIQGEQDREQRELMNRIERDTKQMTAVERYERILRSTILNQYRIVADYEICPVLRSYLNQVVNMLISSRWWNSRVIPTENDERRMFAKITIDPLSHQYVTLRIERPRESVEIRDIRLPMPLEPLMLNIHRPHTPIRSIRHFVRKTVTPEERDAECQVSSRRINTFDDEQIKLPLTTCYSVLAKDCSSEEPRFAVLMKKIAKDSEEKQMKIIDEERVIELRRVHDEIEVRINGRVERDAEKLERVGINNRDDIVIVELEDVTVRFDGVSASIKMSPLFKNVQCGICGHYDDEARDEYRKADNELTNDLEQYHRSYLNRDDECEIDEEVISKKDNYRVIRDDEERLDESSEEEREVEKPVMRTHVIEYNHETCFSMKGVPECPRGTYARESQRVPMKVSFACISRSSPNASRLADRARTEVIKMDKQKPSFVDTIMVPRRCLVF</sequence>
<dbReference type="OrthoDB" id="5825149at2759"/>
<dbReference type="Pfam" id="PF00094">
    <property type="entry name" value="VWD"/>
    <property type="match status" value="1"/>
</dbReference>
<dbReference type="Pfam" id="PF09172">
    <property type="entry name" value="Vit_open_b-sht"/>
    <property type="match status" value="1"/>
</dbReference>
<dbReference type="GO" id="GO:0045735">
    <property type="term" value="F:nutrient reservoir activity"/>
    <property type="evidence" value="ECO:0007669"/>
    <property type="project" value="UniProtKB-KW"/>
</dbReference>
<evidence type="ECO:0000256" key="1">
    <source>
        <dbReference type="ARBA" id="ARBA00004613"/>
    </source>
</evidence>
<organism evidence="15">
    <name type="scientific">Anisakis simplex</name>
    <name type="common">Herring worm</name>
    <dbReference type="NCBI Taxonomy" id="6269"/>
    <lineage>
        <taxon>Eukaryota</taxon>
        <taxon>Metazoa</taxon>
        <taxon>Ecdysozoa</taxon>
        <taxon>Nematoda</taxon>
        <taxon>Chromadorea</taxon>
        <taxon>Rhabditida</taxon>
        <taxon>Spirurina</taxon>
        <taxon>Ascaridomorpha</taxon>
        <taxon>Ascaridoidea</taxon>
        <taxon>Anisakidae</taxon>
        <taxon>Anisakis</taxon>
        <taxon>Anisakis simplex complex</taxon>
    </lineage>
</organism>
<evidence type="ECO:0000256" key="8">
    <source>
        <dbReference type="SAM" id="Coils"/>
    </source>
</evidence>
<dbReference type="Pfam" id="PF01347">
    <property type="entry name" value="Vitellogenin_N"/>
    <property type="match status" value="1"/>
</dbReference>
<evidence type="ECO:0000256" key="9">
    <source>
        <dbReference type="SAM" id="MobiDB-lite"/>
    </source>
</evidence>